<name>A0A427YMR5_9TREE</name>
<reference evidence="4 5" key="1">
    <citation type="submission" date="2018-11" db="EMBL/GenBank/DDBJ databases">
        <title>Genome sequence of Saitozyma podzolica DSM 27192.</title>
        <authorList>
            <person name="Aliyu H."/>
            <person name="Gorte O."/>
            <person name="Ochsenreither K."/>
        </authorList>
    </citation>
    <scope>NUCLEOTIDE SEQUENCE [LARGE SCALE GENOMIC DNA]</scope>
    <source>
        <strain evidence="4 5">DSM 27192</strain>
    </source>
</reference>
<dbReference type="Pfam" id="PF01464">
    <property type="entry name" value="SLT"/>
    <property type="match status" value="1"/>
</dbReference>
<dbReference type="AlphaFoldDB" id="A0A427YMR5"/>
<dbReference type="Proteomes" id="UP000279259">
    <property type="component" value="Unassembled WGS sequence"/>
</dbReference>
<keyword evidence="2" id="KW-0732">Signal</keyword>
<gene>
    <name evidence="4" type="ORF">EHS25_008819</name>
</gene>
<dbReference type="InterPro" id="IPR023346">
    <property type="entry name" value="Lysozyme-like_dom_sf"/>
</dbReference>
<protein>
    <recommendedName>
        <fullName evidence="3">Transglycosylase SLT domain-containing protein</fullName>
    </recommendedName>
</protein>
<proteinExistence type="predicted"/>
<feature type="chain" id="PRO_5019069822" description="Transglycosylase SLT domain-containing protein" evidence="2">
    <location>
        <begin position="18"/>
        <end position="375"/>
    </location>
</feature>
<feature type="domain" description="Transglycosylase SLT" evidence="3">
    <location>
        <begin position="235"/>
        <end position="322"/>
    </location>
</feature>
<evidence type="ECO:0000256" key="1">
    <source>
        <dbReference type="SAM" id="MobiDB-lite"/>
    </source>
</evidence>
<evidence type="ECO:0000313" key="5">
    <source>
        <dbReference type="Proteomes" id="UP000279259"/>
    </source>
</evidence>
<keyword evidence="5" id="KW-1185">Reference proteome</keyword>
<feature type="signal peptide" evidence="2">
    <location>
        <begin position="1"/>
        <end position="17"/>
    </location>
</feature>
<dbReference type="Gene3D" id="1.10.530.10">
    <property type="match status" value="1"/>
</dbReference>
<evidence type="ECO:0000259" key="3">
    <source>
        <dbReference type="Pfam" id="PF01464"/>
    </source>
</evidence>
<dbReference type="EMBL" id="RSCD01000006">
    <property type="protein sequence ID" value="RSH92404.1"/>
    <property type="molecule type" value="Genomic_DNA"/>
</dbReference>
<sequence length="375" mass="38371">MRVLAILTTLLPLLAHAAHNQPPYLRHRRIAAEAVQHVRDGPKALVAPRANFAHTEAHNVIKRAVKKRSGQCKARSTSSSSTAPAATSAWLSSSDSAAQSSDASQPSSSDASQPSPAVQAWAQPSKSTTWSSAAAAAASSSSTSVWSAPSSAAAPAASSSSSSGGIANGLLSITDATCGWCDSSDSAPNGSEDWLNCGISGGGWTPPYVSASELVAADLDPSGVFSACSAYFPQFEQYAGQYGVPPIMLASFALQESSCNAGATGGNGEAGLMQIAPSNCNPPSGTSCWDVDYNIQRGAELFSNMISSNGGNVIAAVGSYNGWSKGMTYADATAEASEGDCSAQNNLDYLTQFFNGWMQGKSGSSLGTYFNLASC</sequence>
<feature type="region of interest" description="Disordered" evidence="1">
    <location>
        <begin position="64"/>
        <end position="124"/>
    </location>
</feature>
<evidence type="ECO:0000313" key="4">
    <source>
        <dbReference type="EMBL" id="RSH92404.1"/>
    </source>
</evidence>
<organism evidence="4 5">
    <name type="scientific">Saitozyma podzolica</name>
    <dbReference type="NCBI Taxonomy" id="1890683"/>
    <lineage>
        <taxon>Eukaryota</taxon>
        <taxon>Fungi</taxon>
        <taxon>Dikarya</taxon>
        <taxon>Basidiomycota</taxon>
        <taxon>Agaricomycotina</taxon>
        <taxon>Tremellomycetes</taxon>
        <taxon>Tremellales</taxon>
        <taxon>Trimorphomycetaceae</taxon>
        <taxon>Saitozyma</taxon>
    </lineage>
</organism>
<dbReference type="InterPro" id="IPR008258">
    <property type="entry name" value="Transglycosylase_SLT_dom_1"/>
</dbReference>
<comment type="caution">
    <text evidence="4">The sequence shown here is derived from an EMBL/GenBank/DDBJ whole genome shotgun (WGS) entry which is preliminary data.</text>
</comment>
<dbReference type="OrthoDB" id="2537480at2759"/>
<accession>A0A427YMR5</accession>
<feature type="compositionally biased region" description="Low complexity" evidence="1">
    <location>
        <begin position="74"/>
        <end position="117"/>
    </location>
</feature>
<dbReference type="SUPFAM" id="SSF53955">
    <property type="entry name" value="Lysozyme-like"/>
    <property type="match status" value="1"/>
</dbReference>
<evidence type="ECO:0000256" key="2">
    <source>
        <dbReference type="SAM" id="SignalP"/>
    </source>
</evidence>